<evidence type="ECO:0008006" key="4">
    <source>
        <dbReference type="Google" id="ProtNLM"/>
    </source>
</evidence>
<evidence type="ECO:0000256" key="1">
    <source>
        <dbReference type="SAM" id="MobiDB-lite"/>
    </source>
</evidence>
<name>A0A6G0XA86_9STRA</name>
<organism evidence="2 3">
    <name type="scientific">Aphanomyces euteiches</name>
    <dbReference type="NCBI Taxonomy" id="100861"/>
    <lineage>
        <taxon>Eukaryota</taxon>
        <taxon>Sar</taxon>
        <taxon>Stramenopiles</taxon>
        <taxon>Oomycota</taxon>
        <taxon>Saprolegniomycetes</taxon>
        <taxon>Saprolegniales</taxon>
        <taxon>Verrucalvaceae</taxon>
        <taxon>Aphanomyces</taxon>
    </lineage>
</organism>
<evidence type="ECO:0000313" key="3">
    <source>
        <dbReference type="Proteomes" id="UP000481153"/>
    </source>
</evidence>
<dbReference type="AlphaFoldDB" id="A0A6G0XA86"/>
<feature type="region of interest" description="Disordered" evidence="1">
    <location>
        <begin position="33"/>
        <end position="80"/>
    </location>
</feature>
<proteinExistence type="predicted"/>
<sequence>MENDLIDALGTIPWDDALAPQFDVDEFLDEESLSTAPAALADESTSKSESTTSTSTSPRPDKLTSSSTSGPKSINQSRKRMREEIAYLRSKVDELEAHLKVLQQIKTLEVTFVDETPWQKTANDMRIAKKAALHVNSKLRHELQEQIEFGKALQTLMAKRPRLTMLPSLDGDQWQILKLVKNPQLRQQAIHEICERQYQLTQVALVEGGIFDRVGEFEAYTPRLAKTNADLVVQAAYCTTKQFDFQVMSEMAWKVFEGCLGAKNSNLTSHTLKTLDQNAVYVRKEKHWNDLLNQANCLYKRYREPHRDVIVCRTILEDEEIPFHPGALVMNKSAWLVLEKLDGGKACRLKYFQKSTLPMVQSNFGTKNLVDRAETSRYYRVGNVTNAVLLSLQNLIRDVSVTLRLLVDNYTGNIDDTFELVNRLLVQG</sequence>
<protein>
    <recommendedName>
        <fullName evidence="4">START domain-containing protein</fullName>
    </recommendedName>
</protein>
<accession>A0A6G0XA86</accession>
<feature type="compositionally biased region" description="Polar residues" evidence="1">
    <location>
        <begin position="63"/>
        <end position="76"/>
    </location>
</feature>
<gene>
    <name evidence="2" type="ORF">Ae201684_006778</name>
</gene>
<comment type="caution">
    <text evidence="2">The sequence shown here is derived from an EMBL/GenBank/DDBJ whole genome shotgun (WGS) entry which is preliminary data.</text>
</comment>
<reference evidence="2 3" key="1">
    <citation type="submission" date="2019-07" db="EMBL/GenBank/DDBJ databases">
        <title>Genomics analysis of Aphanomyces spp. identifies a new class of oomycete effector associated with host adaptation.</title>
        <authorList>
            <person name="Gaulin E."/>
        </authorList>
    </citation>
    <scope>NUCLEOTIDE SEQUENCE [LARGE SCALE GENOMIC DNA]</scope>
    <source>
        <strain evidence="2 3">ATCC 201684</strain>
    </source>
</reference>
<keyword evidence="3" id="KW-1185">Reference proteome</keyword>
<dbReference type="Proteomes" id="UP000481153">
    <property type="component" value="Unassembled WGS sequence"/>
</dbReference>
<feature type="compositionally biased region" description="Low complexity" evidence="1">
    <location>
        <begin position="47"/>
        <end position="57"/>
    </location>
</feature>
<dbReference type="VEuPathDB" id="FungiDB:AeMF1_008059"/>
<evidence type="ECO:0000313" key="2">
    <source>
        <dbReference type="EMBL" id="KAF0736966.1"/>
    </source>
</evidence>
<dbReference type="EMBL" id="VJMJ01000085">
    <property type="protein sequence ID" value="KAF0736966.1"/>
    <property type="molecule type" value="Genomic_DNA"/>
</dbReference>